<organism evidence="1 2">
    <name type="scientific">Pontibacillus chungwhensis</name>
    <dbReference type="NCBI Taxonomy" id="265426"/>
    <lineage>
        <taxon>Bacteria</taxon>
        <taxon>Bacillati</taxon>
        <taxon>Bacillota</taxon>
        <taxon>Bacilli</taxon>
        <taxon>Bacillales</taxon>
        <taxon>Bacillaceae</taxon>
        <taxon>Pontibacillus</taxon>
    </lineage>
</organism>
<evidence type="ECO:0000313" key="2">
    <source>
        <dbReference type="Proteomes" id="UP001236652"/>
    </source>
</evidence>
<dbReference type="EMBL" id="CP126446">
    <property type="protein sequence ID" value="WIF98753.1"/>
    <property type="molecule type" value="Genomic_DNA"/>
</dbReference>
<reference evidence="1 2" key="1">
    <citation type="submission" date="2023-05" db="EMBL/GenBank/DDBJ databases">
        <title>Comparative genomics reveals the evidence of polycyclic aromatic hydrocarbons degradation in moderately halophilic genus Pontibacillus.</title>
        <authorList>
            <person name="Yang H."/>
            <person name="Qian Z."/>
        </authorList>
    </citation>
    <scope>NUCLEOTIDE SEQUENCE [LARGE SCALE GENOMIC DNA]</scope>
    <source>
        <strain evidence="2">HN14</strain>
    </source>
</reference>
<dbReference type="RefSeq" id="WP_231418524.1">
    <property type="nucleotide sequence ID" value="NZ_CP126446.1"/>
</dbReference>
<keyword evidence="2" id="KW-1185">Reference proteome</keyword>
<sequence>MNNPNLDTIIEWYRKELNISEEEQQALLTHLQETSKQSKLQKQQSDLVFDLMNKGVL</sequence>
<proteinExistence type="predicted"/>
<protein>
    <submittedName>
        <fullName evidence="1">Uncharacterized protein</fullName>
    </submittedName>
</protein>
<evidence type="ECO:0000313" key="1">
    <source>
        <dbReference type="EMBL" id="WIF98753.1"/>
    </source>
</evidence>
<name>A0ABY8UZS5_9BACI</name>
<dbReference type="Proteomes" id="UP001236652">
    <property type="component" value="Chromosome"/>
</dbReference>
<accession>A0ABY8UZS5</accession>
<gene>
    <name evidence="1" type="ORF">QNI29_03620</name>
</gene>